<evidence type="ECO:0000256" key="1">
    <source>
        <dbReference type="SAM" id="Phobius"/>
    </source>
</evidence>
<comment type="caution">
    <text evidence="2">The sequence shown here is derived from an EMBL/GenBank/DDBJ whole genome shotgun (WGS) entry which is preliminary data.</text>
</comment>
<dbReference type="EMBL" id="LNQR01000022">
    <property type="protein sequence ID" value="KWT92157.1"/>
    <property type="molecule type" value="Genomic_DNA"/>
</dbReference>
<protein>
    <submittedName>
        <fullName evidence="2">Uncharacterized protein</fullName>
    </submittedName>
</protein>
<organism evidence="2 3">
    <name type="scientific">Candidatus Magnetominusculus xianensis</name>
    <dbReference type="NCBI Taxonomy" id="1748249"/>
    <lineage>
        <taxon>Bacteria</taxon>
        <taxon>Pseudomonadati</taxon>
        <taxon>Nitrospirota</taxon>
        <taxon>Nitrospiria</taxon>
        <taxon>Nitrospirales</taxon>
        <taxon>Nitrospiraceae</taxon>
        <taxon>Candidatus Magnetominusculus</taxon>
    </lineage>
</organism>
<keyword evidence="1" id="KW-0812">Transmembrane</keyword>
<proteinExistence type="predicted"/>
<dbReference type="Proteomes" id="UP000060487">
    <property type="component" value="Unassembled WGS sequence"/>
</dbReference>
<evidence type="ECO:0000313" key="2">
    <source>
        <dbReference type="EMBL" id="KWT92157.1"/>
    </source>
</evidence>
<feature type="transmembrane region" description="Helical" evidence="1">
    <location>
        <begin position="38"/>
        <end position="64"/>
    </location>
</feature>
<keyword evidence="1" id="KW-1133">Transmembrane helix</keyword>
<keyword evidence="1" id="KW-0472">Membrane</keyword>
<keyword evidence="3" id="KW-1185">Reference proteome</keyword>
<name>A0ABR5SK91_9BACT</name>
<accession>A0ABR5SK91</accession>
<gene>
    <name evidence="2" type="ORF">ASN18_0560</name>
</gene>
<reference evidence="2 3" key="1">
    <citation type="submission" date="2015-11" db="EMBL/GenBank/DDBJ databases">
        <authorList>
            <person name="Lin W."/>
        </authorList>
    </citation>
    <scope>NUCLEOTIDE SEQUENCE [LARGE SCALE GENOMIC DNA]</scope>
    <source>
        <strain evidence="2 3">HCH-1</strain>
    </source>
</reference>
<feature type="transmembrane region" description="Helical" evidence="1">
    <location>
        <begin position="12"/>
        <end position="32"/>
    </location>
</feature>
<sequence length="68" mass="8119">MRMKHKLKWQIVLEISLILLSIGIYLLQYFIFHDAKNTLFYLFQDVAFLPLQVLLATLVINNLLIEKR</sequence>
<evidence type="ECO:0000313" key="3">
    <source>
        <dbReference type="Proteomes" id="UP000060487"/>
    </source>
</evidence>